<sequence>MGFIGFDVAGMADALLVSLTCAVAGYLQWFRLLPWLWRKWKSR</sequence>
<protein>
    <submittedName>
        <fullName evidence="2">Putative membrane protein</fullName>
    </submittedName>
</protein>
<dbReference type="AlphaFoldDB" id="A0A1Q8Y978"/>
<keyword evidence="3" id="KW-1185">Reference proteome</keyword>
<evidence type="ECO:0000256" key="1">
    <source>
        <dbReference type="SAM" id="Phobius"/>
    </source>
</evidence>
<dbReference type="Proteomes" id="UP000185911">
    <property type="component" value="Unassembled WGS sequence"/>
</dbReference>
<evidence type="ECO:0000313" key="2">
    <source>
        <dbReference type="EMBL" id="OLP04529.1"/>
    </source>
</evidence>
<gene>
    <name evidence="2" type="ORF">BLL52_4145</name>
</gene>
<proteinExistence type="predicted"/>
<dbReference type="EMBL" id="MSYM01000020">
    <property type="protein sequence ID" value="OLP04529.1"/>
    <property type="molecule type" value="Genomic_DNA"/>
</dbReference>
<evidence type="ECO:0000313" key="3">
    <source>
        <dbReference type="Proteomes" id="UP000185911"/>
    </source>
</evidence>
<reference evidence="2 3" key="1">
    <citation type="submission" date="2017-01" db="EMBL/GenBank/DDBJ databases">
        <title>Genome sequence of Rhodoferax antarcticus ANT.BR, a psychrophilic purple nonsulfur bacterium from an Antarctic microbial mat.</title>
        <authorList>
            <person name="Baker J."/>
            <person name="Riester C."/>
            <person name="Skinner B."/>
            <person name="Newell A."/>
            <person name="Swingley W."/>
            <person name="Madigan M."/>
            <person name="Jung D."/>
            <person name="Asao M."/>
            <person name="Chen M."/>
            <person name="Loughlin P."/>
            <person name="Pan H."/>
            <person name="Lin S."/>
            <person name="Li N."/>
            <person name="Shaw J."/>
            <person name="Prado M."/>
            <person name="Sherman C."/>
            <person name="Li X."/>
            <person name="Tang J."/>
            <person name="Blankenship R."/>
            <person name="Zhao T."/>
            <person name="Touchman J."/>
            <person name="Sattley M."/>
        </authorList>
    </citation>
    <scope>NUCLEOTIDE SEQUENCE [LARGE SCALE GENOMIC DNA]</scope>
    <source>
        <strain evidence="2 3">ANT.BR</strain>
    </source>
</reference>
<keyword evidence="1" id="KW-1133">Transmembrane helix</keyword>
<keyword evidence="1" id="KW-0472">Membrane</keyword>
<comment type="caution">
    <text evidence="2">The sequence shown here is derived from an EMBL/GenBank/DDBJ whole genome shotgun (WGS) entry which is preliminary data.</text>
</comment>
<accession>A0A1Q8Y978</accession>
<name>A0A1Q8Y978_9BURK</name>
<organism evidence="2 3">
    <name type="scientific">Rhodoferax antarcticus ANT.BR</name>
    <dbReference type="NCBI Taxonomy" id="1111071"/>
    <lineage>
        <taxon>Bacteria</taxon>
        <taxon>Pseudomonadati</taxon>
        <taxon>Pseudomonadota</taxon>
        <taxon>Betaproteobacteria</taxon>
        <taxon>Burkholderiales</taxon>
        <taxon>Comamonadaceae</taxon>
        <taxon>Rhodoferax</taxon>
    </lineage>
</organism>
<keyword evidence="1" id="KW-0812">Transmembrane</keyword>
<feature type="transmembrane region" description="Helical" evidence="1">
    <location>
        <begin position="15"/>
        <end position="37"/>
    </location>
</feature>